<dbReference type="AlphaFoldDB" id="A0A819AUH1"/>
<evidence type="ECO:0000313" key="2">
    <source>
        <dbReference type="EMBL" id="CAF3791307.1"/>
    </source>
</evidence>
<dbReference type="EMBL" id="CAJNYV010005950">
    <property type="protein sequence ID" value="CAF3791307.1"/>
    <property type="molecule type" value="Genomic_DNA"/>
</dbReference>
<protein>
    <recommendedName>
        <fullName evidence="5">6-bladed beta-propeller</fullName>
    </recommendedName>
</protein>
<dbReference type="InterPro" id="IPR001258">
    <property type="entry name" value="NHL_repeat"/>
</dbReference>
<feature type="non-terminal residue" evidence="2">
    <location>
        <position position="1"/>
    </location>
</feature>
<keyword evidence="1" id="KW-0677">Repeat</keyword>
<gene>
    <name evidence="2" type="ORF">KIK155_LOCUS31889</name>
    <name evidence="3" type="ORF">TOA249_LOCUS31461</name>
</gene>
<reference evidence="2" key="1">
    <citation type="submission" date="2021-02" db="EMBL/GenBank/DDBJ databases">
        <authorList>
            <person name="Nowell W R."/>
        </authorList>
    </citation>
    <scope>NUCLEOTIDE SEQUENCE</scope>
</reference>
<dbReference type="Pfam" id="PF01436">
    <property type="entry name" value="NHL"/>
    <property type="match status" value="1"/>
</dbReference>
<evidence type="ECO:0000256" key="1">
    <source>
        <dbReference type="ARBA" id="ARBA00022737"/>
    </source>
</evidence>
<dbReference type="InterPro" id="IPR011042">
    <property type="entry name" value="6-blade_b-propeller_TolB-like"/>
</dbReference>
<evidence type="ECO:0008006" key="5">
    <source>
        <dbReference type="Google" id="ProtNLM"/>
    </source>
</evidence>
<dbReference type="EMBL" id="CAJOBS010006362">
    <property type="protein sequence ID" value="CAF4911992.1"/>
    <property type="molecule type" value="Genomic_DNA"/>
</dbReference>
<comment type="caution">
    <text evidence="2">The sequence shown here is derived from an EMBL/GenBank/DDBJ whole genome shotgun (WGS) entry which is preliminary data.</text>
</comment>
<dbReference type="Gene3D" id="2.120.10.30">
    <property type="entry name" value="TolB, C-terminal domain"/>
    <property type="match status" value="1"/>
</dbReference>
<accession>A0A819AUH1</accession>
<organism evidence="2 4">
    <name type="scientific">Rotaria socialis</name>
    <dbReference type="NCBI Taxonomy" id="392032"/>
    <lineage>
        <taxon>Eukaryota</taxon>
        <taxon>Metazoa</taxon>
        <taxon>Spiralia</taxon>
        <taxon>Gnathifera</taxon>
        <taxon>Rotifera</taxon>
        <taxon>Eurotatoria</taxon>
        <taxon>Bdelloidea</taxon>
        <taxon>Philodinida</taxon>
        <taxon>Philodinidae</taxon>
        <taxon>Rotaria</taxon>
    </lineage>
</organism>
<dbReference type="SUPFAM" id="SSF63825">
    <property type="entry name" value="YWTD domain"/>
    <property type="match status" value="1"/>
</dbReference>
<dbReference type="Proteomes" id="UP000663865">
    <property type="component" value="Unassembled WGS sequence"/>
</dbReference>
<name>A0A819AUH1_9BILA</name>
<proteinExistence type="predicted"/>
<sequence length="72" mass="8419">SENIYMADYGNHQLVCWPKEAKEGIVFATGDGEKDDTNQLYYPWGLSIDQHDYLYVADHSSHRIQRFPLKKD</sequence>
<evidence type="ECO:0000313" key="4">
    <source>
        <dbReference type="Proteomes" id="UP000663865"/>
    </source>
</evidence>
<evidence type="ECO:0000313" key="3">
    <source>
        <dbReference type="EMBL" id="CAF4911992.1"/>
    </source>
</evidence>
<dbReference type="Proteomes" id="UP000663838">
    <property type="component" value="Unassembled WGS sequence"/>
</dbReference>